<protein>
    <submittedName>
        <fullName evidence="5">Cyclin-Y-like</fullName>
    </submittedName>
</protein>
<feature type="region of interest" description="Disordered" evidence="2">
    <location>
        <begin position="46"/>
        <end position="73"/>
    </location>
</feature>
<evidence type="ECO:0000256" key="3">
    <source>
        <dbReference type="SAM" id="Phobius"/>
    </source>
</evidence>
<comment type="similarity">
    <text evidence="1">Belongs to the cyclin family.</text>
</comment>
<keyword evidence="3" id="KW-1133">Transmembrane helix</keyword>
<dbReference type="InterPro" id="IPR013763">
    <property type="entry name" value="Cyclin-like_dom"/>
</dbReference>
<dbReference type="Pfam" id="PF00134">
    <property type="entry name" value="Cyclin_N"/>
    <property type="match status" value="1"/>
</dbReference>
<sequence>MNAFENPHLYYYSLVPIGIAIIVALSFILALLWCCCRKGRRIGNPVPKAQGNVESRGAEPNPGTCSGSQKSNQLESGETANMLYPHLDPVTPKNTSPLKKYIRGASQTEQLLENTDDRSPDSSFRTLELGQLFESATLASRGPFDSRTGTLPSPKPQPFDSSNDSPHCVSPYSQSQEKITTNSPLLDYRMCHSQRPTVVKIGDNFKFTEKQTLEDLRNSEIIVTSSIELQTSINSNSSHKRSRPAEVEDDIVDMHVKKSRNSFNLEESLRKVRQQSVESNERSNCNLMSVLEDAINEALEEQLFFQTFHESFLTPEQTPLQNFDIGNTDSSTIPIYPSLTNITKPEDVTATLFLRSFYWNNNHLAIIGNHKEIRKSSSTSSVFIDSNTVAQPNMKHTLKSVALAVHNLLIFDSRNQQPRNLDVFDERLHPISSHNAICFDSCLIPETKTIYRFMKQLFYPAELTPECAIISLIYLERLLIYAGIHISVFTWKRILFGSILLASKVWNDKAVWNVDYCQLFEELQVDDVNKMERYFFDLLQLDVNVPLSLYAKYYFDLRTLGQLNNISLPLELLTKQKAVQLEAISTHSDDDIESFQLNRSNSLEKISLPILYLN</sequence>
<keyword evidence="3" id="KW-0472">Membrane</keyword>
<dbReference type="InterPro" id="IPR036915">
    <property type="entry name" value="Cyclin-like_sf"/>
</dbReference>
<evidence type="ECO:0000259" key="4">
    <source>
        <dbReference type="SMART" id="SM00385"/>
    </source>
</evidence>
<dbReference type="Gene3D" id="1.10.472.10">
    <property type="entry name" value="Cyclin-like"/>
    <property type="match status" value="1"/>
</dbReference>
<evidence type="ECO:0000256" key="2">
    <source>
        <dbReference type="SAM" id="MobiDB-lite"/>
    </source>
</evidence>
<evidence type="ECO:0000313" key="5">
    <source>
        <dbReference type="EMBL" id="KAI6651805.1"/>
    </source>
</evidence>
<feature type="transmembrane region" description="Helical" evidence="3">
    <location>
        <begin position="9"/>
        <end position="33"/>
    </location>
</feature>
<dbReference type="PANTHER" id="PTHR14248">
    <property type="entry name" value="CYCLIN Y, ISOFORM A"/>
    <property type="match status" value="1"/>
</dbReference>
<evidence type="ECO:0000313" key="6">
    <source>
        <dbReference type="Proteomes" id="UP001165289"/>
    </source>
</evidence>
<reference evidence="5 6" key="1">
    <citation type="journal article" date="2023" name="BMC Biol.">
        <title>The compact genome of the sponge Oopsacas minuta (Hexactinellida) is lacking key metazoan core genes.</title>
        <authorList>
            <person name="Santini S."/>
            <person name="Schenkelaars Q."/>
            <person name="Jourda C."/>
            <person name="Duchesne M."/>
            <person name="Belahbib H."/>
            <person name="Rocher C."/>
            <person name="Selva M."/>
            <person name="Riesgo A."/>
            <person name="Vervoort M."/>
            <person name="Leys S.P."/>
            <person name="Kodjabachian L."/>
            <person name="Le Bivic A."/>
            <person name="Borchiellini C."/>
            <person name="Claverie J.M."/>
            <person name="Renard E."/>
        </authorList>
    </citation>
    <scope>NUCLEOTIDE SEQUENCE [LARGE SCALE GENOMIC DNA]</scope>
    <source>
        <strain evidence="5">SPO-2</strain>
    </source>
</reference>
<gene>
    <name evidence="5" type="ORF">LOD99_5052</name>
</gene>
<dbReference type="AlphaFoldDB" id="A0AAV7JTP0"/>
<dbReference type="EMBL" id="JAKMXF010000302">
    <property type="protein sequence ID" value="KAI6651805.1"/>
    <property type="molecule type" value="Genomic_DNA"/>
</dbReference>
<comment type="caution">
    <text evidence="5">The sequence shown here is derived from an EMBL/GenBank/DDBJ whole genome shotgun (WGS) entry which is preliminary data.</text>
</comment>
<feature type="region of interest" description="Disordered" evidence="2">
    <location>
        <begin position="138"/>
        <end position="173"/>
    </location>
</feature>
<accession>A0AAV7JTP0</accession>
<organism evidence="5 6">
    <name type="scientific">Oopsacas minuta</name>
    <dbReference type="NCBI Taxonomy" id="111878"/>
    <lineage>
        <taxon>Eukaryota</taxon>
        <taxon>Metazoa</taxon>
        <taxon>Porifera</taxon>
        <taxon>Hexactinellida</taxon>
        <taxon>Hexasterophora</taxon>
        <taxon>Lyssacinosida</taxon>
        <taxon>Leucopsacidae</taxon>
        <taxon>Oopsacas</taxon>
    </lineage>
</organism>
<proteinExistence type="inferred from homology"/>
<keyword evidence="3" id="KW-0812">Transmembrane</keyword>
<dbReference type="InterPro" id="IPR006671">
    <property type="entry name" value="Cyclin_N"/>
</dbReference>
<keyword evidence="1" id="KW-0195">Cyclin</keyword>
<dbReference type="SUPFAM" id="SSF47954">
    <property type="entry name" value="Cyclin-like"/>
    <property type="match status" value="1"/>
</dbReference>
<feature type="domain" description="Cyclin-like" evidence="4">
    <location>
        <begin position="452"/>
        <end position="537"/>
    </location>
</feature>
<name>A0AAV7JTP0_9METZ</name>
<feature type="compositionally biased region" description="Polar residues" evidence="2">
    <location>
        <begin position="63"/>
        <end position="73"/>
    </location>
</feature>
<dbReference type="CDD" id="cd20540">
    <property type="entry name" value="CYCLIN_CCNY_like"/>
    <property type="match status" value="1"/>
</dbReference>
<evidence type="ECO:0000256" key="1">
    <source>
        <dbReference type="RuleBase" id="RU000383"/>
    </source>
</evidence>
<keyword evidence="6" id="KW-1185">Reference proteome</keyword>
<dbReference type="SMART" id="SM00385">
    <property type="entry name" value="CYCLIN"/>
    <property type="match status" value="1"/>
</dbReference>
<dbReference type="Proteomes" id="UP001165289">
    <property type="component" value="Unassembled WGS sequence"/>
</dbReference>
<feature type="compositionally biased region" description="Polar residues" evidence="2">
    <location>
        <begin position="159"/>
        <end position="173"/>
    </location>
</feature>